<dbReference type="EMBL" id="JAVDPF010000001">
    <property type="protein sequence ID" value="KAL1886138.1"/>
    <property type="molecule type" value="Genomic_DNA"/>
</dbReference>
<feature type="signal peptide" evidence="1">
    <location>
        <begin position="1"/>
        <end position="19"/>
    </location>
</feature>
<comment type="caution">
    <text evidence="2">The sequence shown here is derived from an EMBL/GenBank/DDBJ whole genome shotgun (WGS) entry which is preliminary data.</text>
</comment>
<organism evidence="2 3">
    <name type="scientific">Paecilomyces lecythidis</name>
    <dbReference type="NCBI Taxonomy" id="3004212"/>
    <lineage>
        <taxon>Eukaryota</taxon>
        <taxon>Fungi</taxon>
        <taxon>Dikarya</taxon>
        <taxon>Ascomycota</taxon>
        <taxon>Pezizomycotina</taxon>
        <taxon>Eurotiomycetes</taxon>
        <taxon>Eurotiomycetidae</taxon>
        <taxon>Eurotiales</taxon>
        <taxon>Thermoascaceae</taxon>
        <taxon>Paecilomyces</taxon>
    </lineage>
</organism>
<dbReference type="PANTHER" id="PTHR36195">
    <property type="entry name" value="DOMAIN PROTEIN, PUTATIVE (AFU_ORTHOLOGUE AFUA_5G01990)-RELATED-RELATED"/>
    <property type="match status" value="1"/>
</dbReference>
<keyword evidence="1" id="KW-0732">Signal</keyword>
<dbReference type="Proteomes" id="UP001583193">
    <property type="component" value="Unassembled WGS sequence"/>
</dbReference>
<keyword evidence="3" id="KW-1185">Reference proteome</keyword>
<protein>
    <recommendedName>
        <fullName evidence="4">Extracellular thaumatin domain protein</fullName>
    </recommendedName>
</protein>
<evidence type="ECO:0008006" key="4">
    <source>
        <dbReference type="Google" id="ProtNLM"/>
    </source>
</evidence>
<proteinExistence type="predicted"/>
<gene>
    <name evidence="2" type="ORF">Plec18167_000067</name>
</gene>
<sequence length="190" mass="19552">MMFSKILGLATVFAGVASALPAPAPAAQIISRSSNGTTSGQTSGGGVTIVNNLGQNLYAWSVSDNADDNMITLNANGGTYSESWQTNPNGGGISIKLSTEPDQSDVLQYEYTLSGDTIFWDLSCINMGTSSIFTSKGFAVTSDDSSCPTATCAPGDTACADAYLIPTDDHATHGCPSKDNFVLNIGSNGN</sequence>
<accession>A0ABR3YEA9</accession>
<reference evidence="2 3" key="1">
    <citation type="journal article" date="2024" name="IMA Fungus">
        <title>IMA Genome - F19 : A genome assembly and annotation guide to empower mycologists, including annotated draft genome sequences of Ceratocystis pirilliformis, Diaporthe australafricana, Fusarium ophioides, Paecilomyces lecythidis, and Sporothrix stenoceras.</title>
        <authorList>
            <person name="Aylward J."/>
            <person name="Wilson A.M."/>
            <person name="Visagie C.M."/>
            <person name="Spraker J."/>
            <person name="Barnes I."/>
            <person name="Buitendag C."/>
            <person name="Ceriani C."/>
            <person name="Del Mar Angel L."/>
            <person name="du Plessis D."/>
            <person name="Fuchs T."/>
            <person name="Gasser K."/>
            <person name="Kramer D."/>
            <person name="Li W."/>
            <person name="Munsamy K."/>
            <person name="Piso A."/>
            <person name="Price J.L."/>
            <person name="Sonnekus B."/>
            <person name="Thomas C."/>
            <person name="van der Nest A."/>
            <person name="van Dijk A."/>
            <person name="van Heerden A."/>
            <person name="van Vuuren N."/>
            <person name="Yilmaz N."/>
            <person name="Duong T.A."/>
            <person name="van der Merwe N.A."/>
            <person name="Wingfield M.J."/>
            <person name="Wingfield B.D."/>
        </authorList>
    </citation>
    <scope>NUCLEOTIDE SEQUENCE [LARGE SCALE GENOMIC DNA]</scope>
    <source>
        <strain evidence="2 3">CMW 18167</strain>
    </source>
</reference>
<evidence type="ECO:0000256" key="1">
    <source>
        <dbReference type="SAM" id="SignalP"/>
    </source>
</evidence>
<evidence type="ECO:0000313" key="2">
    <source>
        <dbReference type="EMBL" id="KAL1886138.1"/>
    </source>
</evidence>
<name>A0ABR3YEA9_9EURO</name>
<dbReference type="Pfam" id="PF04681">
    <property type="entry name" value="Bys1"/>
    <property type="match status" value="1"/>
</dbReference>
<feature type="chain" id="PRO_5045988414" description="Extracellular thaumatin domain protein" evidence="1">
    <location>
        <begin position="20"/>
        <end position="190"/>
    </location>
</feature>
<evidence type="ECO:0000313" key="3">
    <source>
        <dbReference type="Proteomes" id="UP001583193"/>
    </source>
</evidence>
<dbReference type="PANTHER" id="PTHR36195:SF7">
    <property type="entry name" value="SECRETED THAUMATIN-LIKE PROTEIN CETA"/>
    <property type="match status" value="1"/>
</dbReference>
<dbReference type="InterPro" id="IPR006771">
    <property type="entry name" value="CetA-like"/>
</dbReference>